<evidence type="ECO:0000256" key="1">
    <source>
        <dbReference type="ARBA" id="ARBA00006526"/>
    </source>
</evidence>
<dbReference type="InterPro" id="IPR003439">
    <property type="entry name" value="ABC_transporter-like_ATP-bd"/>
</dbReference>
<dbReference type="PATRIC" id="fig|932677.3.peg.3462"/>
<dbReference type="InterPro" id="IPR017871">
    <property type="entry name" value="ABC_transporter-like_CS"/>
</dbReference>
<dbReference type="NCBIfam" id="TIGR01727">
    <property type="entry name" value="oligo_HPY"/>
    <property type="match status" value="1"/>
</dbReference>
<evidence type="ECO:0000256" key="4">
    <source>
        <dbReference type="ARBA" id="ARBA00022840"/>
    </source>
</evidence>
<organism evidence="6 7">
    <name type="scientific">Pantoea ananatis (strain AJ13355)</name>
    <dbReference type="NCBI Taxonomy" id="932677"/>
    <lineage>
        <taxon>Bacteria</taxon>
        <taxon>Pseudomonadati</taxon>
        <taxon>Pseudomonadota</taxon>
        <taxon>Gammaproteobacteria</taxon>
        <taxon>Enterobacterales</taxon>
        <taxon>Erwiniaceae</taxon>
        <taxon>Pantoea</taxon>
    </lineage>
</organism>
<dbReference type="Gene3D" id="3.40.50.300">
    <property type="entry name" value="P-loop containing nucleotide triphosphate hydrolases"/>
    <property type="match status" value="1"/>
</dbReference>
<evidence type="ECO:0000256" key="2">
    <source>
        <dbReference type="ARBA" id="ARBA00022448"/>
    </source>
</evidence>
<protein>
    <submittedName>
        <fullName evidence="6">Oligopeptide ABC transporter YddO</fullName>
    </submittedName>
</protein>
<dbReference type="InterPro" id="IPR003593">
    <property type="entry name" value="AAA+_ATPase"/>
</dbReference>
<name>A0A0H3L0W9_PANAA</name>
<dbReference type="PANTHER" id="PTHR43776:SF7">
    <property type="entry name" value="D,D-DIPEPTIDE TRANSPORT ATP-BINDING PROTEIN DDPF-RELATED"/>
    <property type="match status" value="1"/>
</dbReference>
<dbReference type="GO" id="GO:0015833">
    <property type="term" value="P:peptide transport"/>
    <property type="evidence" value="ECO:0007669"/>
    <property type="project" value="InterPro"/>
</dbReference>
<evidence type="ECO:0000313" key="7">
    <source>
        <dbReference type="Proteomes" id="UP000006690"/>
    </source>
</evidence>
<dbReference type="SUPFAM" id="SSF52540">
    <property type="entry name" value="P-loop containing nucleoside triphosphate hydrolases"/>
    <property type="match status" value="1"/>
</dbReference>
<keyword evidence="3" id="KW-0547">Nucleotide-binding</keyword>
<dbReference type="InterPro" id="IPR050319">
    <property type="entry name" value="ABC_transp_ATP-bind"/>
</dbReference>
<reference evidence="7" key="1">
    <citation type="journal article" date="2012" name="Appl. Microbiol. Biotechnol.">
        <title>The complete genome sequence of Pantoea ananatis AJ13355, an organism with great biotechnological potential.</title>
        <authorList>
            <person name="Hara Y."/>
            <person name="Kadotani N."/>
            <person name="Izui H."/>
            <person name="Katashkina J.I."/>
            <person name="Kuvaeva T.M."/>
            <person name="Andreeva I.G."/>
            <person name="Golubeva L.I."/>
            <person name="Malko D.B."/>
            <person name="Makeev V.J."/>
            <person name="Mashko S.V."/>
            <person name="Kozlov Y.I."/>
        </authorList>
    </citation>
    <scope>NUCLEOTIDE SEQUENCE [LARGE SCALE GENOMIC DNA]</scope>
    <source>
        <strain evidence="7">AJ13355</strain>
    </source>
</reference>
<dbReference type="AlphaFoldDB" id="A0A0H3L0W9"/>
<dbReference type="eggNOG" id="COG4608">
    <property type="taxonomic scope" value="Bacteria"/>
</dbReference>
<dbReference type="GO" id="GO:0005524">
    <property type="term" value="F:ATP binding"/>
    <property type="evidence" value="ECO:0007669"/>
    <property type="project" value="UniProtKB-KW"/>
</dbReference>
<dbReference type="PANTHER" id="PTHR43776">
    <property type="entry name" value="TRANSPORT ATP-BINDING PROTEIN"/>
    <property type="match status" value="1"/>
</dbReference>
<feature type="domain" description="ABC transporter" evidence="5">
    <location>
        <begin position="102"/>
        <end position="344"/>
    </location>
</feature>
<dbReference type="KEGG" id="paj:PAJ_2982"/>
<dbReference type="SMART" id="SM00382">
    <property type="entry name" value="AAA"/>
    <property type="match status" value="1"/>
</dbReference>
<sequence length="412" mass="45555">MPGPSLKAASLKPCCVHHAIPIPLVCWPARLTRLNRVLRWHPFPAPCLIWPVYPQAVPFAIAVLRQENAAPPRRACILPTTPRSRLPAGIHNRRRSMSDALLTLQNVHVTFPAKKNWRGKVTEQVHALNGLDMEVRQGETLGIVGESGCGKSTLAKLLMGMLSPTSGQLELATAPADNRGRRMQMVFQDPLSSLDPRLPVWRIITEPVWIQSRASEKTRRALAESLAHQVGIRPEYLDRPPHAFSGGQRQRIAIARALSSQPDIIVLDEPTSALDISVQAQILNLLVELQKQQNLTYILISHNVSVVRHMSDRVAVMYLGQIVELGETQRVLDAPQHPYTQLLMASVPRIGAVLDGAPLNTELPGNRHLPTGCYFRDRCPQATSGCEAPQLLLSQEKGSAVRCWQAQNRGQA</sequence>
<comment type="similarity">
    <text evidence="1">Belongs to the ABC transporter superfamily. Drug exporter-2 (TC 3.A.1.117) family.</text>
</comment>
<proteinExistence type="inferred from homology"/>
<dbReference type="GO" id="GO:0016887">
    <property type="term" value="F:ATP hydrolysis activity"/>
    <property type="evidence" value="ECO:0007669"/>
    <property type="project" value="InterPro"/>
</dbReference>
<dbReference type="InterPro" id="IPR013563">
    <property type="entry name" value="Oligopep_ABC_C"/>
</dbReference>
<dbReference type="PROSITE" id="PS50893">
    <property type="entry name" value="ABC_TRANSPORTER_2"/>
    <property type="match status" value="1"/>
</dbReference>
<gene>
    <name evidence="6" type="primary">yddO</name>
    <name evidence="6" type="ordered locus">PAJ_2982</name>
</gene>
<evidence type="ECO:0000256" key="3">
    <source>
        <dbReference type="ARBA" id="ARBA00022741"/>
    </source>
</evidence>
<dbReference type="HOGENOM" id="CLU_000604_1_23_6"/>
<dbReference type="FunFam" id="3.40.50.300:FF:000016">
    <property type="entry name" value="Oligopeptide ABC transporter ATP-binding component"/>
    <property type="match status" value="1"/>
</dbReference>
<dbReference type="CDD" id="cd03257">
    <property type="entry name" value="ABC_NikE_OppD_transporters"/>
    <property type="match status" value="1"/>
</dbReference>
<dbReference type="EMBL" id="AP012032">
    <property type="protein sequence ID" value="BAK13062.1"/>
    <property type="molecule type" value="Genomic_DNA"/>
</dbReference>
<keyword evidence="2" id="KW-0813">Transport</keyword>
<dbReference type="PROSITE" id="PS00211">
    <property type="entry name" value="ABC_TRANSPORTER_1"/>
    <property type="match status" value="1"/>
</dbReference>
<accession>A0A0H3L0W9</accession>
<dbReference type="Proteomes" id="UP000006690">
    <property type="component" value="Chromosome"/>
</dbReference>
<dbReference type="Pfam" id="PF08352">
    <property type="entry name" value="oligo_HPY"/>
    <property type="match status" value="1"/>
</dbReference>
<dbReference type="GO" id="GO:0055085">
    <property type="term" value="P:transmembrane transport"/>
    <property type="evidence" value="ECO:0007669"/>
    <property type="project" value="UniProtKB-ARBA"/>
</dbReference>
<evidence type="ECO:0000313" key="6">
    <source>
        <dbReference type="EMBL" id="BAK13062.1"/>
    </source>
</evidence>
<dbReference type="Pfam" id="PF00005">
    <property type="entry name" value="ABC_tran"/>
    <property type="match status" value="1"/>
</dbReference>
<evidence type="ECO:0000259" key="5">
    <source>
        <dbReference type="PROSITE" id="PS50893"/>
    </source>
</evidence>
<dbReference type="InterPro" id="IPR027417">
    <property type="entry name" value="P-loop_NTPase"/>
</dbReference>
<keyword evidence="4" id="KW-0067">ATP-binding</keyword>